<feature type="domain" description="MacB-like periplasmic core" evidence="8">
    <location>
        <begin position="448"/>
        <end position="637"/>
    </location>
</feature>
<evidence type="ECO:0000313" key="10">
    <source>
        <dbReference type="Proteomes" id="UP000184287"/>
    </source>
</evidence>
<dbReference type="PANTHER" id="PTHR30572">
    <property type="entry name" value="MEMBRANE COMPONENT OF TRANSPORTER-RELATED"/>
    <property type="match status" value="1"/>
</dbReference>
<dbReference type="PANTHER" id="PTHR30572:SF18">
    <property type="entry name" value="ABC-TYPE MACROLIDE FAMILY EXPORT SYSTEM PERMEASE COMPONENT 2"/>
    <property type="match status" value="1"/>
</dbReference>
<feature type="transmembrane region" description="Helical" evidence="6">
    <location>
        <begin position="20"/>
        <end position="41"/>
    </location>
</feature>
<evidence type="ECO:0000256" key="1">
    <source>
        <dbReference type="ARBA" id="ARBA00004651"/>
    </source>
</evidence>
<proteinExistence type="predicted"/>
<feature type="transmembrane region" description="Helical" evidence="6">
    <location>
        <begin position="437"/>
        <end position="462"/>
    </location>
</feature>
<protein>
    <submittedName>
        <fullName evidence="9">Putative ABC transport system permease protein</fullName>
    </submittedName>
</protein>
<feature type="transmembrane region" description="Helical" evidence="6">
    <location>
        <begin position="343"/>
        <end position="371"/>
    </location>
</feature>
<dbReference type="RefSeq" id="WP_073230930.1">
    <property type="nucleotide sequence ID" value="NZ_FQUQ01000002.1"/>
</dbReference>
<evidence type="ECO:0000256" key="2">
    <source>
        <dbReference type="ARBA" id="ARBA00022475"/>
    </source>
</evidence>
<feature type="transmembrane region" description="Helical" evidence="6">
    <location>
        <begin position="726"/>
        <end position="748"/>
    </location>
</feature>
<dbReference type="Proteomes" id="UP000184287">
    <property type="component" value="Unassembled WGS sequence"/>
</dbReference>
<evidence type="ECO:0000256" key="6">
    <source>
        <dbReference type="SAM" id="Phobius"/>
    </source>
</evidence>
<feature type="transmembrane region" description="Helical" evidence="6">
    <location>
        <begin position="391"/>
        <end position="416"/>
    </location>
</feature>
<name>A0A1M5AMH0_9SPHI</name>
<feature type="transmembrane region" description="Helical" evidence="6">
    <location>
        <begin position="768"/>
        <end position="788"/>
    </location>
</feature>
<dbReference type="AlphaFoldDB" id="A0A1M5AMH0"/>
<feature type="domain" description="ABC3 transporter permease C-terminal" evidence="7">
    <location>
        <begin position="685"/>
        <end position="794"/>
    </location>
</feature>
<organism evidence="9 10">
    <name type="scientific">Pedobacter caeni</name>
    <dbReference type="NCBI Taxonomy" id="288992"/>
    <lineage>
        <taxon>Bacteria</taxon>
        <taxon>Pseudomonadati</taxon>
        <taxon>Bacteroidota</taxon>
        <taxon>Sphingobacteriia</taxon>
        <taxon>Sphingobacteriales</taxon>
        <taxon>Sphingobacteriaceae</taxon>
        <taxon>Pedobacter</taxon>
    </lineage>
</organism>
<evidence type="ECO:0000256" key="5">
    <source>
        <dbReference type="ARBA" id="ARBA00023136"/>
    </source>
</evidence>
<sequence>MFKLNLKIAFRNLLKNRGYAVVNVLGLVFGLTSFLLLLMYINHEQDYDRWDSGLSNVYQVRERHDFFSPDGKQHWQYGIDSKIAGLLKKSIPQFRQVTKVSVLWRNGTAIKIGQSEPILMNDLLEVDSLFFKVFPYKFLKGVQKTAVSEPNTMVLKESAAKKLFGTLDVLGKHVKVLRWSSDEGKTYQVKGLIADPSTPESLSFGAVLHSGEREKDPEGPGSTNYCQVYALAGDQIDTTAVAKAVQKTYIDYKKSTFAALKTSYDDYYKGEMFPGLKVVPLQQVHADPPLSKSWLEKVKPIIGLTVFLLLVSVINFVNLATVQSVQRAKEVGVKKVLGAYKRSLLMQFLLEAAILSSVALVISIALTELLLPVFGRHFEIEMTFWNNSRLWSLMIQLGAVFVVVTLLSGFYPALVLSNCNPVDVLKGTYERGLKGVALRNGLLVLQFVIAVTFIIGIGVMFLQSSYVAHKNPGFEPDRLINIKTSYQEDLAEKIRRVPGVKYVATTTQVMGNVFNVPREITYKSKDYKLNTVTVTMDALQALGTQLVVGRLFSRAYAQDTLNAVVLNEAAAKLLGGHMLGQQYVLKDEGEKHTFQVVGIIKDYHNEGFDKEILPTIYKASSRGGTSSTNNLLIRFENENYQQTISLIEAEWKKKYPDYPMVYTAAESAFQDALKADRRFIEMVTVFSFISVALSLLGLFALAAFVSKRRTKEIAIRKILGASDLQIIRMLNRSFLILVLFANVISWPIAYVLTNKWLSGFAYRIDMPVFPFILATLLSLTVALLTVSLQAKKAAVSDPVNALKYE</sequence>
<keyword evidence="5 6" id="KW-0472">Membrane</keyword>
<evidence type="ECO:0000256" key="3">
    <source>
        <dbReference type="ARBA" id="ARBA00022692"/>
    </source>
</evidence>
<dbReference type="Pfam" id="PF12704">
    <property type="entry name" value="MacB_PCD"/>
    <property type="match status" value="2"/>
</dbReference>
<comment type="subcellular location">
    <subcellularLocation>
        <location evidence="1">Cell membrane</location>
        <topology evidence="1">Multi-pass membrane protein</topology>
    </subcellularLocation>
</comment>
<dbReference type="EMBL" id="FQUQ01000002">
    <property type="protein sequence ID" value="SHF31297.1"/>
    <property type="molecule type" value="Genomic_DNA"/>
</dbReference>
<feature type="transmembrane region" description="Helical" evidence="6">
    <location>
        <begin position="301"/>
        <end position="322"/>
    </location>
</feature>
<keyword evidence="10" id="KW-1185">Reference proteome</keyword>
<dbReference type="InterPro" id="IPR025857">
    <property type="entry name" value="MacB_PCD"/>
</dbReference>
<evidence type="ECO:0000256" key="4">
    <source>
        <dbReference type="ARBA" id="ARBA00022989"/>
    </source>
</evidence>
<dbReference type="OrthoDB" id="1451596at2"/>
<dbReference type="InterPro" id="IPR050250">
    <property type="entry name" value="Macrolide_Exporter_MacB"/>
</dbReference>
<keyword evidence="4 6" id="KW-1133">Transmembrane helix</keyword>
<dbReference type="STRING" id="288992.SAMN04488522_102806"/>
<evidence type="ECO:0000259" key="8">
    <source>
        <dbReference type="Pfam" id="PF12704"/>
    </source>
</evidence>
<feature type="domain" description="MacB-like periplasmic core" evidence="8">
    <location>
        <begin position="21"/>
        <end position="247"/>
    </location>
</feature>
<reference evidence="10" key="1">
    <citation type="submission" date="2016-11" db="EMBL/GenBank/DDBJ databases">
        <authorList>
            <person name="Varghese N."/>
            <person name="Submissions S."/>
        </authorList>
    </citation>
    <scope>NUCLEOTIDE SEQUENCE [LARGE SCALE GENOMIC DNA]</scope>
    <source>
        <strain evidence="10">DSM 16990</strain>
    </source>
</reference>
<feature type="transmembrane region" description="Helical" evidence="6">
    <location>
        <begin position="682"/>
        <end position="705"/>
    </location>
</feature>
<evidence type="ECO:0000259" key="7">
    <source>
        <dbReference type="Pfam" id="PF02687"/>
    </source>
</evidence>
<evidence type="ECO:0000313" key="9">
    <source>
        <dbReference type="EMBL" id="SHF31297.1"/>
    </source>
</evidence>
<dbReference type="GO" id="GO:0022857">
    <property type="term" value="F:transmembrane transporter activity"/>
    <property type="evidence" value="ECO:0007669"/>
    <property type="project" value="TreeGrafter"/>
</dbReference>
<dbReference type="InterPro" id="IPR003838">
    <property type="entry name" value="ABC3_permease_C"/>
</dbReference>
<gene>
    <name evidence="9" type="ORF">SAMN04488522_102806</name>
</gene>
<keyword evidence="3 6" id="KW-0812">Transmembrane</keyword>
<feature type="domain" description="ABC3 transporter permease C-terminal" evidence="7">
    <location>
        <begin position="304"/>
        <end position="421"/>
    </location>
</feature>
<accession>A0A1M5AMH0</accession>
<keyword evidence="2" id="KW-1003">Cell membrane</keyword>
<dbReference type="GO" id="GO:0005886">
    <property type="term" value="C:plasma membrane"/>
    <property type="evidence" value="ECO:0007669"/>
    <property type="project" value="UniProtKB-SubCell"/>
</dbReference>
<dbReference type="Pfam" id="PF02687">
    <property type="entry name" value="FtsX"/>
    <property type="match status" value="2"/>
</dbReference>